<reference evidence="7" key="1">
    <citation type="submission" date="2016-10" db="EMBL/GenBank/DDBJ databases">
        <title>Sequence of Gallionella enrichment culture.</title>
        <authorList>
            <person name="Poehlein A."/>
            <person name="Muehling M."/>
            <person name="Daniel R."/>
        </authorList>
    </citation>
    <scope>NUCLEOTIDE SEQUENCE</scope>
</reference>
<proteinExistence type="predicted"/>
<gene>
    <name evidence="7" type="ORF">GALL_454010</name>
</gene>
<dbReference type="AlphaFoldDB" id="A0A1J5PN87"/>
<accession>A0A1J5PN87</accession>
<keyword evidence="5" id="KW-0472">Membrane</keyword>
<comment type="caution">
    <text evidence="7">The sequence shown here is derived from an EMBL/GenBank/DDBJ whole genome shotgun (WGS) entry which is preliminary data.</text>
</comment>
<evidence type="ECO:0000313" key="7">
    <source>
        <dbReference type="EMBL" id="OIQ72969.1"/>
    </source>
</evidence>
<organism evidence="7">
    <name type="scientific">mine drainage metagenome</name>
    <dbReference type="NCBI Taxonomy" id="410659"/>
    <lineage>
        <taxon>unclassified sequences</taxon>
        <taxon>metagenomes</taxon>
        <taxon>ecological metagenomes</taxon>
    </lineage>
</organism>
<dbReference type="GO" id="GO:0005886">
    <property type="term" value="C:plasma membrane"/>
    <property type="evidence" value="ECO:0007669"/>
    <property type="project" value="UniProtKB-SubCell"/>
</dbReference>
<evidence type="ECO:0000256" key="2">
    <source>
        <dbReference type="ARBA" id="ARBA00022475"/>
    </source>
</evidence>
<dbReference type="EMBL" id="MLJW01003054">
    <property type="protein sequence ID" value="OIQ72969.1"/>
    <property type="molecule type" value="Genomic_DNA"/>
</dbReference>
<dbReference type="InterPro" id="IPR033480">
    <property type="entry name" value="sCache_2"/>
</dbReference>
<evidence type="ECO:0000256" key="3">
    <source>
        <dbReference type="ARBA" id="ARBA00022692"/>
    </source>
</evidence>
<evidence type="ECO:0000259" key="6">
    <source>
        <dbReference type="SMART" id="SM01049"/>
    </source>
</evidence>
<evidence type="ECO:0000256" key="4">
    <source>
        <dbReference type="ARBA" id="ARBA00022989"/>
    </source>
</evidence>
<evidence type="ECO:0000256" key="1">
    <source>
        <dbReference type="ARBA" id="ARBA00004651"/>
    </source>
</evidence>
<protein>
    <recommendedName>
        <fullName evidence="6">Single Cache domain-containing protein</fullName>
    </recommendedName>
</protein>
<keyword evidence="2" id="KW-1003">Cell membrane</keyword>
<sequence length="155" mass="16809">MQMNRRFSNLLIAGVPALMFAGMAVAAGQGTPAEAEALANKAVAFLKANGPEKAAAEFTNGKSFKDRDLYVVYEKFDGTMLANGGNAKLVGKNLAEFKDADGKLFNKMLVETAKTKGKGWSESYKFINPVTQKIGDKIMYVERVDDAWIGVGVYK</sequence>
<comment type="subcellular location">
    <subcellularLocation>
        <location evidence="1">Cell membrane</location>
        <topology evidence="1">Multi-pass membrane protein</topology>
    </subcellularLocation>
</comment>
<name>A0A1J5PN87_9ZZZZ</name>
<dbReference type="Pfam" id="PF17200">
    <property type="entry name" value="sCache_2"/>
    <property type="match status" value="1"/>
</dbReference>
<feature type="domain" description="Single Cache" evidence="6">
    <location>
        <begin position="7"/>
        <end position="107"/>
    </location>
</feature>
<keyword evidence="3" id="KW-0812">Transmembrane</keyword>
<keyword evidence="4" id="KW-1133">Transmembrane helix</keyword>
<dbReference type="SMART" id="SM01049">
    <property type="entry name" value="Cache_2"/>
    <property type="match status" value="1"/>
</dbReference>
<evidence type="ECO:0000256" key="5">
    <source>
        <dbReference type="ARBA" id="ARBA00023136"/>
    </source>
</evidence>
<dbReference type="Gene3D" id="3.30.450.20">
    <property type="entry name" value="PAS domain"/>
    <property type="match status" value="1"/>
</dbReference>